<proteinExistence type="predicted"/>
<dbReference type="EMBL" id="QXIR01000006">
    <property type="protein sequence ID" value="RIW36094.1"/>
    <property type="molecule type" value="Genomic_DNA"/>
</dbReference>
<keyword evidence="4" id="KW-1185">Reference proteome</keyword>
<feature type="domain" description="DUF5658" evidence="2">
    <location>
        <begin position="7"/>
        <end position="95"/>
    </location>
</feature>
<dbReference type="OrthoDB" id="2084666at2"/>
<dbReference type="InterPro" id="IPR043717">
    <property type="entry name" value="DUF5658"/>
</dbReference>
<gene>
    <name evidence="3" type="ORF">D3H55_06445</name>
</gene>
<dbReference type="Pfam" id="PF18902">
    <property type="entry name" value="DUF5658"/>
    <property type="match status" value="1"/>
</dbReference>
<protein>
    <recommendedName>
        <fullName evidence="2">DUF5658 domain-containing protein</fullName>
    </recommendedName>
</protein>
<keyword evidence="1" id="KW-1133">Transmembrane helix</keyword>
<feature type="transmembrane region" description="Helical" evidence="1">
    <location>
        <begin position="44"/>
        <end position="63"/>
    </location>
</feature>
<evidence type="ECO:0000259" key="2">
    <source>
        <dbReference type="Pfam" id="PF18902"/>
    </source>
</evidence>
<sequence>MKVVLHILAALNLIDAFVTWYGIKNDFIKEANPIMDSIYSAHPAWFLSVKILLSVFLYALILYGEIPRKKWFASVAYTAIAVYLLTFLLHGLWISKLLLN</sequence>
<comment type="caution">
    <text evidence="3">The sequence shown here is derived from an EMBL/GenBank/DDBJ whole genome shotgun (WGS) entry which is preliminary data.</text>
</comment>
<dbReference type="Proteomes" id="UP000265801">
    <property type="component" value="Unassembled WGS sequence"/>
</dbReference>
<keyword evidence="1" id="KW-0472">Membrane</keyword>
<evidence type="ECO:0000256" key="1">
    <source>
        <dbReference type="SAM" id="Phobius"/>
    </source>
</evidence>
<evidence type="ECO:0000313" key="3">
    <source>
        <dbReference type="EMBL" id="RIW36094.1"/>
    </source>
</evidence>
<name>A0A3A1R210_9BACI</name>
<dbReference type="AlphaFoldDB" id="A0A3A1R210"/>
<organism evidence="3 4">
    <name type="scientific">Bacillus salacetis</name>
    <dbReference type="NCBI Taxonomy" id="2315464"/>
    <lineage>
        <taxon>Bacteria</taxon>
        <taxon>Bacillati</taxon>
        <taxon>Bacillota</taxon>
        <taxon>Bacilli</taxon>
        <taxon>Bacillales</taxon>
        <taxon>Bacillaceae</taxon>
        <taxon>Bacillus</taxon>
    </lineage>
</organism>
<accession>A0A3A1R210</accession>
<dbReference type="RefSeq" id="WP_119546098.1">
    <property type="nucleotide sequence ID" value="NZ_QXIR01000006.1"/>
</dbReference>
<feature type="transmembrane region" description="Helical" evidence="1">
    <location>
        <begin position="75"/>
        <end position="94"/>
    </location>
</feature>
<keyword evidence="1" id="KW-0812">Transmembrane</keyword>
<reference evidence="3 4" key="1">
    <citation type="submission" date="2018-09" db="EMBL/GenBank/DDBJ databases">
        <title>Bacillus saliacetes sp. nov., isolated from Thai shrimp paste (Ka-pi).</title>
        <authorList>
            <person name="Daroonpunt R."/>
            <person name="Tanasupawat S."/>
            <person name="Yiamsombut S."/>
        </authorList>
    </citation>
    <scope>NUCLEOTIDE SEQUENCE [LARGE SCALE GENOMIC DNA]</scope>
    <source>
        <strain evidence="3 4">SKP7-4</strain>
    </source>
</reference>
<evidence type="ECO:0000313" key="4">
    <source>
        <dbReference type="Proteomes" id="UP000265801"/>
    </source>
</evidence>